<dbReference type="AlphaFoldDB" id="A0A8J7PKT1"/>
<evidence type="ECO:0000313" key="1">
    <source>
        <dbReference type="EMBL" id="MBN9413642.1"/>
    </source>
</evidence>
<sequence length="296" mass="34708">MLIKSDISLQPVTISRDHELATYNPSPPVYLISYASGHDVFFKNQATLSYSALNKGIDHIFQFRRNHIDPVFYEKNKATLEIKSGGGYWLWKPYFIAKMLNEIPENSILIYADSAVIFYKPITKILDLLKEHDIILLQDGCPRKGYGTIGQKTKRELLQFLEMDTPDIRQRPGNWACLFIFKNTPNARKFADRWLELSQNLKILSPAMIDFKIQHPELICHGADQSIAGLVAEQMKEKVYYIHSDMLRELGIQNVHRHPNRQYISTLPYIFRIFKINEWFYNSKIIQTIRSWFYEN</sequence>
<dbReference type="Proteomes" id="UP000664414">
    <property type="component" value="Unassembled WGS sequence"/>
</dbReference>
<dbReference type="EMBL" id="JAFKGL010000032">
    <property type="protein sequence ID" value="MBN9413642.1"/>
    <property type="molecule type" value="Genomic_DNA"/>
</dbReference>
<proteinExistence type="predicted"/>
<accession>A0A8J7PKT1</accession>
<name>A0A8J7PKT1_9PROT</name>
<protein>
    <submittedName>
        <fullName evidence="1">Uncharacterized protein</fullName>
    </submittedName>
</protein>
<evidence type="ECO:0000313" key="2">
    <source>
        <dbReference type="Proteomes" id="UP000664414"/>
    </source>
</evidence>
<comment type="caution">
    <text evidence="1">The sequence shown here is derived from an EMBL/GenBank/DDBJ whole genome shotgun (WGS) entry which is preliminary data.</text>
</comment>
<gene>
    <name evidence="1" type="ORF">J0H12_06960</name>
</gene>
<organism evidence="1 2">
    <name type="scientific">Candidatus Paracaedimonas acanthamoebae</name>
    <dbReference type="NCBI Taxonomy" id="244581"/>
    <lineage>
        <taxon>Bacteria</taxon>
        <taxon>Pseudomonadati</taxon>
        <taxon>Pseudomonadota</taxon>
        <taxon>Alphaproteobacteria</taxon>
        <taxon>Holosporales</taxon>
        <taxon>Caedimonadaceae</taxon>
        <taxon>Candidatus Paracaedimonas</taxon>
    </lineage>
</organism>
<reference evidence="1" key="1">
    <citation type="submission" date="2021-02" db="EMBL/GenBank/DDBJ databases">
        <title>Thiocyanate and organic carbon inputs drive convergent selection for specific autotrophic Afipia and Thiobacillus strains within complex microbiomes.</title>
        <authorList>
            <person name="Huddy R.J."/>
            <person name="Sachdeva R."/>
            <person name="Kadzinga F."/>
            <person name="Kantor R.S."/>
            <person name="Harrison S.T.L."/>
            <person name="Banfield J.F."/>
        </authorList>
    </citation>
    <scope>NUCLEOTIDE SEQUENCE</scope>
    <source>
        <strain evidence="1">SCN18_10_11_15_R4_P_38_20</strain>
    </source>
</reference>